<sequence length="180" mass="21372">MDYPSYKDLQEVREQLRDVSYERWLEHDLFSWQWWVLLAAAILPWIGWAYLVKKPHRSHVFAFAMLIGIAASILDVIGVDLLLWGYPTKLIFMVPPLFPADLTIIPVVFSLAYHYGKLWRKYIVYIIFLAIVFSYVIEPLFEWFNMYRNHQFPHWASLIGFFFLAVITKGILDAILLKRD</sequence>
<keyword evidence="3" id="KW-1185">Reference proteome</keyword>
<dbReference type="NCBIfam" id="NF041644">
    <property type="entry name" value="CBO0543_fam"/>
    <property type="match status" value="1"/>
</dbReference>
<evidence type="ECO:0000313" key="2">
    <source>
        <dbReference type="EMBL" id="MFB9757171.1"/>
    </source>
</evidence>
<evidence type="ECO:0000256" key="1">
    <source>
        <dbReference type="SAM" id="Phobius"/>
    </source>
</evidence>
<dbReference type="InterPro" id="IPR048147">
    <property type="entry name" value="CBO0543-like"/>
</dbReference>
<feature type="transmembrane region" description="Helical" evidence="1">
    <location>
        <begin position="90"/>
        <end position="115"/>
    </location>
</feature>
<keyword evidence="1" id="KW-0472">Membrane</keyword>
<proteinExistence type="predicted"/>
<name>A0ABV5W997_9BACI</name>
<reference evidence="2 3" key="1">
    <citation type="submission" date="2024-09" db="EMBL/GenBank/DDBJ databases">
        <authorList>
            <person name="Sun Q."/>
            <person name="Mori K."/>
        </authorList>
    </citation>
    <scope>NUCLEOTIDE SEQUENCE [LARGE SCALE GENOMIC DNA]</scope>
    <source>
        <strain evidence="2 3">JCM 11201</strain>
    </source>
</reference>
<dbReference type="EMBL" id="JBHMAF010000007">
    <property type="protein sequence ID" value="MFB9757171.1"/>
    <property type="molecule type" value="Genomic_DNA"/>
</dbReference>
<organism evidence="2 3">
    <name type="scientific">Ectobacillus funiculus</name>
    <dbReference type="NCBI Taxonomy" id="137993"/>
    <lineage>
        <taxon>Bacteria</taxon>
        <taxon>Bacillati</taxon>
        <taxon>Bacillota</taxon>
        <taxon>Bacilli</taxon>
        <taxon>Bacillales</taxon>
        <taxon>Bacillaceae</taxon>
        <taxon>Ectobacillus</taxon>
    </lineage>
</organism>
<keyword evidence="1" id="KW-1133">Transmembrane helix</keyword>
<dbReference type="Proteomes" id="UP001589609">
    <property type="component" value="Unassembled WGS sequence"/>
</dbReference>
<gene>
    <name evidence="2" type="ORF">ACFFMS_01185</name>
</gene>
<dbReference type="RefSeq" id="WP_379947481.1">
    <property type="nucleotide sequence ID" value="NZ_JBHMAF010000007.1"/>
</dbReference>
<accession>A0ABV5W997</accession>
<keyword evidence="1" id="KW-0812">Transmembrane</keyword>
<comment type="caution">
    <text evidence="2">The sequence shown here is derived from an EMBL/GenBank/DDBJ whole genome shotgun (WGS) entry which is preliminary data.</text>
</comment>
<evidence type="ECO:0000313" key="3">
    <source>
        <dbReference type="Proteomes" id="UP001589609"/>
    </source>
</evidence>
<feature type="transmembrane region" description="Helical" evidence="1">
    <location>
        <begin position="32"/>
        <end position="51"/>
    </location>
</feature>
<feature type="transmembrane region" description="Helical" evidence="1">
    <location>
        <begin position="153"/>
        <end position="177"/>
    </location>
</feature>
<feature type="transmembrane region" description="Helical" evidence="1">
    <location>
        <begin position="63"/>
        <end position="84"/>
    </location>
</feature>
<feature type="transmembrane region" description="Helical" evidence="1">
    <location>
        <begin position="122"/>
        <end position="141"/>
    </location>
</feature>
<protein>
    <submittedName>
        <fullName evidence="2">CBO0543 family protein</fullName>
    </submittedName>
</protein>